<feature type="transmembrane region" description="Helical" evidence="6">
    <location>
        <begin position="299"/>
        <end position="317"/>
    </location>
</feature>
<dbReference type="InterPro" id="IPR001958">
    <property type="entry name" value="Tet-R_TetA/multi-R_MdtG-like"/>
</dbReference>
<dbReference type="InterPro" id="IPR011701">
    <property type="entry name" value="MFS"/>
</dbReference>
<feature type="transmembrane region" description="Helical" evidence="6">
    <location>
        <begin position="57"/>
        <end position="79"/>
    </location>
</feature>
<dbReference type="PROSITE" id="PS50850">
    <property type="entry name" value="MFS"/>
    <property type="match status" value="1"/>
</dbReference>
<dbReference type="Gene3D" id="1.20.1250.20">
    <property type="entry name" value="MFS general substrate transporter like domains"/>
    <property type="match status" value="1"/>
</dbReference>
<dbReference type="InterPro" id="IPR036259">
    <property type="entry name" value="MFS_trans_sf"/>
</dbReference>
<dbReference type="RefSeq" id="WP_151113157.1">
    <property type="nucleotide sequence ID" value="NZ_WKJQ01000001.1"/>
</dbReference>
<keyword evidence="5 6" id="KW-0472">Membrane</keyword>
<evidence type="ECO:0000256" key="6">
    <source>
        <dbReference type="SAM" id="Phobius"/>
    </source>
</evidence>
<organism evidence="8 9">
    <name type="scientific">Haloferax marinum</name>
    <dbReference type="NCBI Taxonomy" id="2666143"/>
    <lineage>
        <taxon>Archaea</taxon>
        <taxon>Methanobacteriati</taxon>
        <taxon>Methanobacteriota</taxon>
        <taxon>Stenosarchaea group</taxon>
        <taxon>Halobacteria</taxon>
        <taxon>Halobacteriales</taxon>
        <taxon>Haloferacaceae</taxon>
        <taxon>Haloferax</taxon>
    </lineage>
</organism>
<evidence type="ECO:0000256" key="2">
    <source>
        <dbReference type="ARBA" id="ARBA00022475"/>
    </source>
</evidence>
<evidence type="ECO:0000256" key="3">
    <source>
        <dbReference type="ARBA" id="ARBA00022692"/>
    </source>
</evidence>
<feature type="transmembrane region" description="Helical" evidence="6">
    <location>
        <begin position="175"/>
        <end position="192"/>
    </location>
</feature>
<dbReference type="AlphaFoldDB" id="A0A6A8G909"/>
<keyword evidence="9" id="KW-1185">Reference proteome</keyword>
<dbReference type="InterPro" id="IPR050189">
    <property type="entry name" value="MFS_Efflux_Transporters"/>
</dbReference>
<dbReference type="Proteomes" id="UP000443423">
    <property type="component" value="Unassembled WGS sequence"/>
</dbReference>
<sequence length="420" mass="42897">MKLSAIRRRKTGEVPWQSPTVQVVLASTLLAPLGVPLVAPALPVIRDVFVLTDAEASLLVSAYFLIGIVVSPFVGLLADRVGRKRVLVPALLVFSVAGLACYFAPNYLTLLGLRAIQGTAAAALFVTTVTVIGDVFEGVQRNAVLGVNIAVLSLGAAIFPVLGGALATVAWNAPFVAYAFGFPVALFAYVALDETVKNTGGEPDDVSDSSGDSSGRTDGYLRGAISALTLGMGALLTTAFLTEFFLFGALVTALPFLMTAVYGVGPLYIGLVLMVAEAGAIAAASANGRLARIFSNGRIITLGFVCYALALAGVYVAPSPILVVASVLVFGAGLGLSMPAVDAAVSNRVTQEYRAGLLGLRNSTTFLGRATGPVVFAAAATAVGYRPLMAVAAVALAGVALVAAMTTRGSVPLQEAQTGV</sequence>
<feature type="transmembrane region" description="Helical" evidence="6">
    <location>
        <begin position="224"/>
        <end position="247"/>
    </location>
</feature>
<feature type="transmembrane region" description="Helical" evidence="6">
    <location>
        <begin position="111"/>
        <end position="132"/>
    </location>
</feature>
<dbReference type="InterPro" id="IPR020846">
    <property type="entry name" value="MFS_dom"/>
</dbReference>
<feature type="transmembrane region" description="Helical" evidence="6">
    <location>
        <begin position="86"/>
        <end position="105"/>
    </location>
</feature>
<feature type="transmembrane region" description="Helical" evidence="6">
    <location>
        <begin position="323"/>
        <end position="345"/>
    </location>
</feature>
<evidence type="ECO:0000256" key="5">
    <source>
        <dbReference type="ARBA" id="ARBA00023136"/>
    </source>
</evidence>
<evidence type="ECO:0000259" key="7">
    <source>
        <dbReference type="PROSITE" id="PS50850"/>
    </source>
</evidence>
<feature type="transmembrane region" description="Helical" evidence="6">
    <location>
        <begin position="267"/>
        <end position="287"/>
    </location>
</feature>
<gene>
    <name evidence="8" type="ORF">GJR99_13895</name>
</gene>
<dbReference type="Pfam" id="PF07690">
    <property type="entry name" value="MFS_1"/>
    <property type="match status" value="1"/>
</dbReference>
<dbReference type="EMBL" id="WKJQ01000001">
    <property type="protein sequence ID" value="MRW97659.1"/>
    <property type="molecule type" value="Genomic_DNA"/>
</dbReference>
<feature type="transmembrane region" description="Helical" evidence="6">
    <location>
        <begin position="366"/>
        <end position="383"/>
    </location>
</feature>
<feature type="domain" description="Major facilitator superfamily (MFS) profile" evidence="7">
    <location>
        <begin position="20"/>
        <end position="410"/>
    </location>
</feature>
<dbReference type="PRINTS" id="PR01035">
    <property type="entry name" value="TCRTETA"/>
</dbReference>
<comment type="subcellular location">
    <subcellularLocation>
        <location evidence="1">Cell membrane</location>
        <topology evidence="1">Multi-pass membrane protein</topology>
    </subcellularLocation>
</comment>
<protein>
    <submittedName>
        <fullName evidence="8">MFS transporter</fullName>
    </submittedName>
</protein>
<dbReference type="PANTHER" id="PTHR43124:SF3">
    <property type="entry name" value="CHLORAMPHENICOL EFFLUX PUMP RV0191"/>
    <property type="match status" value="1"/>
</dbReference>
<keyword evidence="3 6" id="KW-0812">Transmembrane</keyword>
<dbReference type="OrthoDB" id="117970at2157"/>
<evidence type="ECO:0000313" key="9">
    <source>
        <dbReference type="Proteomes" id="UP000443423"/>
    </source>
</evidence>
<evidence type="ECO:0000256" key="4">
    <source>
        <dbReference type="ARBA" id="ARBA00022989"/>
    </source>
</evidence>
<accession>A0A6A8G909</accession>
<dbReference type="InterPro" id="IPR005829">
    <property type="entry name" value="Sugar_transporter_CS"/>
</dbReference>
<dbReference type="GO" id="GO:0022857">
    <property type="term" value="F:transmembrane transporter activity"/>
    <property type="evidence" value="ECO:0007669"/>
    <property type="project" value="InterPro"/>
</dbReference>
<dbReference type="GO" id="GO:0005886">
    <property type="term" value="C:plasma membrane"/>
    <property type="evidence" value="ECO:0007669"/>
    <property type="project" value="UniProtKB-SubCell"/>
</dbReference>
<dbReference type="SUPFAM" id="SSF103473">
    <property type="entry name" value="MFS general substrate transporter"/>
    <property type="match status" value="1"/>
</dbReference>
<comment type="caution">
    <text evidence="8">The sequence shown here is derived from an EMBL/GenBank/DDBJ whole genome shotgun (WGS) entry which is preliminary data.</text>
</comment>
<dbReference type="PROSITE" id="PS00216">
    <property type="entry name" value="SUGAR_TRANSPORT_1"/>
    <property type="match status" value="1"/>
</dbReference>
<feature type="transmembrane region" description="Helical" evidence="6">
    <location>
        <begin position="144"/>
        <end position="169"/>
    </location>
</feature>
<keyword evidence="2" id="KW-1003">Cell membrane</keyword>
<dbReference type="CDD" id="cd17474">
    <property type="entry name" value="MFS_YfmO_like"/>
    <property type="match status" value="1"/>
</dbReference>
<keyword evidence="4 6" id="KW-1133">Transmembrane helix</keyword>
<name>A0A6A8G909_9EURY</name>
<evidence type="ECO:0000256" key="1">
    <source>
        <dbReference type="ARBA" id="ARBA00004651"/>
    </source>
</evidence>
<dbReference type="PANTHER" id="PTHR43124">
    <property type="entry name" value="PURINE EFFLUX PUMP PBUE"/>
    <property type="match status" value="1"/>
</dbReference>
<feature type="transmembrane region" description="Helical" evidence="6">
    <location>
        <begin position="389"/>
        <end position="407"/>
    </location>
</feature>
<proteinExistence type="predicted"/>
<reference evidence="8 9" key="1">
    <citation type="submission" date="2019-11" db="EMBL/GenBank/DDBJ databases">
        <title>Whole genome sequence of Haloferax sp. MBLA0078.</title>
        <authorList>
            <person name="Seo M.-J."/>
            <person name="Cho E.-S."/>
        </authorList>
    </citation>
    <scope>NUCLEOTIDE SEQUENCE [LARGE SCALE GENOMIC DNA]</scope>
    <source>
        <strain evidence="8 9">MBLA0078</strain>
    </source>
</reference>
<evidence type="ECO:0000313" key="8">
    <source>
        <dbReference type="EMBL" id="MRW97659.1"/>
    </source>
</evidence>
<feature type="transmembrane region" description="Helical" evidence="6">
    <location>
        <begin position="21"/>
        <end position="45"/>
    </location>
</feature>